<accession>A0A4P6JTK8</accession>
<dbReference type="RefSeq" id="WP_129889655.1">
    <property type="nucleotide sequence ID" value="NZ_CP035758.1"/>
</dbReference>
<keyword evidence="3" id="KW-1185">Reference proteome</keyword>
<dbReference type="GO" id="GO:0008757">
    <property type="term" value="F:S-adenosylmethionine-dependent methyltransferase activity"/>
    <property type="evidence" value="ECO:0007669"/>
    <property type="project" value="InterPro"/>
</dbReference>
<proteinExistence type="predicted"/>
<dbReference type="AlphaFoldDB" id="A0A4P6JTK8"/>
<evidence type="ECO:0000313" key="2">
    <source>
        <dbReference type="EMBL" id="QBD78602.1"/>
    </source>
</evidence>
<dbReference type="OrthoDB" id="529208at2"/>
<dbReference type="SUPFAM" id="SSF53335">
    <property type="entry name" value="S-adenosyl-L-methionine-dependent methyltransferases"/>
    <property type="match status" value="1"/>
</dbReference>
<dbReference type="GO" id="GO:0032259">
    <property type="term" value="P:methylation"/>
    <property type="evidence" value="ECO:0007669"/>
    <property type="project" value="UniProtKB-KW"/>
</dbReference>
<dbReference type="Gene3D" id="3.40.50.150">
    <property type="entry name" value="Vaccinia Virus protein VP39"/>
    <property type="match status" value="1"/>
</dbReference>
<feature type="domain" description="Methyltransferase type 11" evidence="1">
    <location>
        <begin position="44"/>
        <end position="169"/>
    </location>
</feature>
<protein>
    <submittedName>
        <fullName evidence="2">Class I SAM-dependent methyltransferase</fullName>
    </submittedName>
</protein>
<keyword evidence="2" id="KW-0808">Transferase</keyword>
<evidence type="ECO:0000313" key="3">
    <source>
        <dbReference type="Proteomes" id="UP000290365"/>
    </source>
</evidence>
<keyword evidence="2" id="KW-0489">Methyltransferase</keyword>
<dbReference type="CDD" id="cd02440">
    <property type="entry name" value="AdoMet_MTases"/>
    <property type="match status" value="1"/>
</dbReference>
<name>A0A4P6JTK8_KTERU</name>
<evidence type="ECO:0000259" key="1">
    <source>
        <dbReference type="Pfam" id="PF08241"/>
    </source>
</evidence>
<dbReference type="InterPro" id="IPR029063">
    <property type="entry name" value="SAM-dependent_MTases_sf"/>
</dbReference>
<dbReference type="InterPro" id="IPR013216">
    <property type="entry name" value="Methyltransf_11"/>
</dbReference>
<dbReference type="KEGG" id="kbs:EPA93_22445"/>
<dbReference type="Pfam" id="PF08241">
    <property type="entry name" value="Methyltransf_11"/>
    <property type="match status" value="1"/>
</dbReference>
<sequence>MTSVSFDHMAQAYDTLRGYPQEVSQRIAETVDQLAAGNAQTRFLEVGVGTGRVAVPLAQRGRRYTGIDISANMLKKLEEKLHTTGWKETPLAWGMVSDEDTARKLAVRRFLYEQKRGSLRFLEADMTALPFHDQSFDVVIAVHVFHLVSNWQQALQEIMRVLRPGGIFIRYWNAQWENHWKPGYADIRAYGALLSKNLAAALRCQVSQIKK</sequence>
<dbReference type="Proteomes" id="UP000290365">
    <property type="component" value="Chromosome"/>
</dbReference>
<dbReference type="PANTHER" id="PTHR43591:SF24">
    <property type="entry name" value="2-METHOXY-6-POLYPRENYL-1,4-BENZOQUINOL METHYLASE, MITOCHONDRIAL"/>
    <property type="match status" value="1"/>
</dbReference>
<dbReference type="PANTHER" id="PTHR43591">
    <property type="entry name" value="METHYLTRANSFERASE"/>
    <property type="match status" value="1"/>
</dbReference>
<dbReference type="EMBL" id="CP035758">
    <property type="protein sequence ID" value="QBD78602.1"/>
    <property type="molecule type" value="Genomic_DNA"/>
</dbReference>
<organism evidence="2 3">
    <name type="scientific">Ktedonosporobacter rubrisoli</name>
    <dbReference type="NCBI Taxonomy" id="2509675"/>
    <lineage>
        <taxon>Bacteria</taxon>
        <taxon>Bacillati</taxon>
        <taxon>Chloroflexota</taxon>
        <taxon>Ktedonobacteria</taxon>
        <taxon>Ktedonobacterales</taxon>
        <taxon>Ktedonosporobacteraceae</taxon>
        <taxon>Ktedonosporobacter</taxon>
    </lineage>
</organism>
<reference evidence="2 3" key="1">
    <citation type="submission" date="2019-01" db="EMBL/GenBank/DDBJ databases">
        <title>Ktedonosporobacter rubrisoli SCAWS-G2.</title>
        <authorList>
            <person name="Huang Y."/>
            <person name="Yan B."/>
        </authorList>
    </citation>
    <scope>NUCLEOTIDE SEQUENCE [LARGE SCALE GENOMIC DNA]</scope>
    <source>
        <strain evidence="2 3">SCAWS-G2</strain>
    </source>
</reference>
<gene>
    <name evidence="2" type="ORF">EPA93_22445</name>
</gene>